<evidence type="ECO:0000256" key="3">
    <source>
        <dbReference type="ARBA" id="ARBA00023163"/>
    </source>
</evidence>
<dbReference type="SUPFAM" id="SSF51182">
    <property type="entry name" value="RmlC-like cupins"/>
    <property type="match status" value="1"/>
</dbReference>
<name>A0ABV9GPH4_9BACL</name>
<evidence type="ECO:0000313" key="5">
    <source>
        <dbReference type="EMBL" id="MFC4619137.1"/>
    </source>
</evidence>
<protein>
    <submittedName>
        <fullName evidence="5">Helix-turn-helix domain-containing protein</fullName>
    </submittedName>
</protein>
<dbReference type="RefSeq" id="WP_376846233.1">
    <property type="nucleotide sequence ID" value="NZ_JBHSFW010000005.1"/>
</dbReference>
<keyword evidence="2" id="KW-0238">DNA-binding</keyword>
<dbReference type="InterPro" id="IPR013096">
    <property type="entry name" value="Cupin_2"/>
</dbReference>
<dbReference type="InterPro" id="IPR050807">
    <property type="entry name" value="TransReg_Diox_bact_type"/>
</dbReference>
<evidence type="ECO:0000256" key="1">
    <source>
        <dbReference type="ARBA" id="ARBA00023015"/>
    </source>
</evidence>
<dbReference type="EMBL" id="JBHSFW010000005">
    <property type="protein sequence ID" value="MFC4619137.1"/>
    <property type="molecule type" value="Genomic_DNA"/>
</dbReference>
<organism evidence="5 6">
    <name type="scientific">Camelliibacillus cellulosilyticus</name>
    <dbReference type="NCBI Taxonomy" id="2174486"/>
    <lineage>
        <taxon>Bacteria</taxon>
        <taxon>Bacillati</taxon>
        <taxon>Bacillota</taxon>
        <taxon>Bacilli</taxon>
        <taxon>Bacillales</taxon>
        <taxon>Sporolactobacillaceae</taxon>
        <taxon>Camelliibacillus</taxon>
    </lineage>
</organism>
<dbReference type="Gene3D" id="1.10.260.40">
    <property type="entry name" value="lambda repressor-like DNA-binding domains"/>
    <property type="match status" value="1"/>
</dbReference>
<dbReference type="PANTHER" id="PTHR46797">
    <property type="entry name" value="HTH-TYPE TRANSCRIPTIONAL REGULATOR"/>
    <property type="match status" value="1"/>
</dbReference>
<gene>
    <name evidence="5" type="ORF">ACFO4N_10465</name>
</gene>
<dbReference type="SUPFAM" id="SSF47413">
    <property type="entry name" value="lambda repressor-like DNA-binding domains"/>
    <property type="match status" value="1"/>
</dbReference>
<sequence length="152" mass="17085">MSKPMLGQIERAQSNPTVSTLWKIAQGLNVPFTAFIEETEEDVLLVNEEDLTAITEDHDRYEVLPVFPQTPEQPFEVYKVALHPGCNYASTPHPTGVKEYLWITHGEVMVEIGGESYRVIAGQGLKFKADQPHSYLNQAGTSAEMIMIIYYP</sequence>
<dbReference type="InterPro" id="IPR011051">
    <property type="entry name" value="RmlC_Cupin_sf"/>
</dbReference>
<dbReference type="Gene3D" id="2.60.120.10">
    <property type="entry name" value="Jelly Rolls"/>
    <property type="match status" value="1"/>
</dbReference>
<dbReference type="InterPro" id="IPR001387">
    <property type="entry name" value="Cro/C1-type_HTH"/>
</dbReference>
<feature type="domain" description="HTH cro/C1-type" evidence="4">
    <location>
        <begin position="1"/>
        <end position="35"/>
    </location>
</feature>
<dbReference type="InterPro" id="IPR014710">
    <property type="entry name" value="RmlC-like_jellyroll"/>
</dbReference>
<dbReference type="Pfam" id="PF07883">
    <property type="entry name" value="Cupin_2"/>
    <property type="match status" value="1"/>
</dbReference>
<dbReference type="InterPro" id="IPR010982">
    <property type="entry name" value="Lambda_DNA-bd_dom_sf"/>
</dbReference>
<dbReference type="Pfam" id="PF01381">
    <property type="entry name" value="HTH_3"/>
    <property type="match status" value="1"/>
</dbReference>
<dbReference type="CDD" id="cd00093">
    <property type="entry name" value="HTH_XRE"/>
    <property type="match status" value="1"/>
</dbReference>
<evidence type="ECO:0000313" key="6">
    <source>
        <dbReference type="Proteomes" id="UP001596022"/>
    </source>
</evidence>
<dbReference type="CDD" id="cd02209">
    <property type="entry name" value="cupin_XRE_C"/>
    <property type="match status" value="1"/>
</dbReference>
<proteinExistence type="predicted"/>
<dbReference type="PROSITE" id="PS50943">
    <property type="entry name" value="HTH_CROC1"/>
    <property type="match status" value="1"/>
</dbReference>
<accession>A0ABV9GPH4</accession>
<keyword evidence="3" id="KW-0804">Transcription</keyword>
<comment type="caution">
    <text evidence="5">The sequence shown here is derived from an EMBL/GenBank/DDBJ whole genome shotgun (WGS) entry which is preliminary data.</text>
</comment>
<evidence type="ECO:0000259" key="4">
    <source>
        <dbReference type="PROSITE" id="PS50943"/>
    </source>
</evidence>
<dbReference type="PANTHER" id="PTHR46797:SF23">
    <property type="entry name" value="HTH-TYPE TRANSCRIPTIONAL REGULATOR SUTR"/>
    <property type="match status" value="1"/>
</dbReference>
<keyword evidence="1" id="KW-0805">Transcription regulation</keyword>
<keyword evidence="6" id="KW-1185">Reference proteome</keyword>
<dbReference type="Proteomes" id="UP001596022">
    <property type="component" value="Unassembled WGS sequence"/>
</dbReference>
<reference evidence="6" key="1">
    <citation type="journal article" date="2019" name="Int. J. Syst. Evol. Microbiol.">
        <title>The Global Catalogue of Microorganisms (GCM) 10K type strain sequencing project: providing services to taxonomists for standard genome sequencing and annotation.</title>
        <authorList>
            <consortium name="The Broad Institute Genomics Platform"/>
            <consortium name="The Broad Institute Genome Sequencing Center for Infectious Disease"/>
            <person name="Wu L."/>
            <person name="Ma J."/>
        </authorList>
    </citation>
    <scope>NUCLEOTIDE SEQUENCE [LARGE SCALE GENOMIC DNA]</scope>
    <source>
        <strain evidence="6">CGMCC 1.16306</strain>
    </source>
</reference>
<evidence type="ECO:0000256" key="2">
    <source>
        <dbReference type="ARBA" id="ARBA00023125"/>
    </source>
</evidence>